<comment type="caution">
    <text evidence="1">The sequence shown here is derived from an EMBL/GenBank/DDBJ whole genome shotgun (WGS) entry which is preliminary data.</text>
</comment>
<dbReference type="SFLD" id="SFLDS00003">
    <property type="entry name" value="Haloacid_Dehalogenase"/>
    <property type="match status" value="1"/>
</dbReference>
<sequence length="285" mass="31253">MKLIAIDLDGTLLTAESKPSTEGLAAIRNILSGGDHKVTICTGRARFDVKGIIGEELSIPIISSNGAAVHDERGRLLNETPIPHAIAAESINYLLEQDVYFEIFCPDDIYSPCGGEGKLQAEIDILVSANPDIDADTLQAAVQTQFQQFGFRQIDDLREVVQARSPIYKLLIFTYDDAKLDQIRDHFRDQPFVHTTAAAKHTLEIISTETDKGSALQFLASYFDIDMADTIVIGDSYNDISMFQIAGTKVAMGNAVEEVKRLSTLTTRSNNEHGVAYALSTLLDL</sequence>
<evidence type="ECO:0000313" key="1">
    <source>
        <dbReference type="EMBL" id="MUG44054.1"/>
    </source>
</evidence>
<dbReference type="AlphaFoldDB" id="A0A7X3CLU5"/>
<dbReference type="PROSITE" id="PS01228">
    <property type="entry name" value="COF_1"/>
    <property type="match status" value="1"/>
</dbReference>
<dbReference type="Gene3D" id="3.30.1240.10">
    <property type="match status" value="1"/>
</dbReference>
<dbReference type="OrthoDB" id="9806027at2"/>
<evidence type="ECO:0000313" key="2">
    <source>
        <dbReference type="Proteomes" id="UP000447876"/>
    </source>
</evidence>
<proteinExistence type="predicted"/>
<dbReference type="GO" id="GO:0016791">
    <property type="term" value="F:phosphatase activity"/>
    <property type="evidence" value="ECO:0007669"/>
    <property type="project" value="UniProtKB-ARBA"/>
</dbReference>
<dbReference type="SUPFAM" id="SSF56784">
    <property type="entry name" value="HAD-like"/>
    <property type="match status" value="1"/>
</dbReference>
<reference evidence="1 2" key="1">
    <citation type="submission" date="2019-11" db="EMBL/GenBank/DDBJ databases">
        <title>Draft genome sequences of five Paenibacillus species of dairy origin.</title>
        <authorList>
            <person name="Olajide A.M."/>
            <person name="Chen S."/>
            <person name="Lapointe G."/>
        </authorList>
    </citation>
    <scope>NUCLEOTIDE SEQUENCE [LARGE SCALE GENOMIC DNA]</scope>
    <source>
        <strain evidence="1 2">12CR55</strain>
    </source>
</reference>
<organism evidence="1 2">
    <name type="scientific">Paenibacillus woosongensis</name>
    <dbReference type="NCBI Taxonomy" id="307580"/>
    <lineage>
        <taxon>Bacteria</taxon>
        <taxon>Bacillati</taxon>
        <taxon>Bacillota</taxon>
        <taxon>Bacilli</taxon>
        <taxon>Bacillales</taxon>
        <taxon>Paenibacillaceae</taxon>
        <taxon>Paenibacillus</taxon>
    </lineage>
</organism>
<dbReference type="NCBIfam" id="TIGR00099">
    <property type="entry name" value="Cof-subfamily"/>
    <property type="match status" value="1"/>
</dbReference>
<dbReference type="RefSeq" id="WP_155609471.1">
    <property type="nucleotide sequence ID" value="NZ_WNZW01000001.1"/>
</dbReference>
<name>A0A7X3CLU5_9BACL</name>
<dbReference type="Proteomes" id="UP000447876">
    <property type="component" value="Unassembled WGS sequence"/>
</dbReference>
<dbReference type="GO" id="GO:0000287">
    <property type="term" value="F:magnesium ion binding"/>
    <property type="evidence" value="ECO:0007669"/>
    <property type="project" value="TreeGrafter"/>
</dbReference>
<dbReference type="InterPro" id="IPR023214">
    <property type="entry name" value="HAD_sf"/>
</dbReference>
<dbReference type="PANTHER" id="PTHR10000:SF55">
    <property type="entry name" value="5-AMINO-6-(5-PHOSPHO-D-RIBITYLAMINO)URACIL PHOSPHATASE YCSE"/>
    <property type="match status" value="1"/>
</dbReference>
<dbReference type="NCBIfam" id="TIGR01484">
    <property type="entry name" value="HAD-SF-IIB"/>
    <property type="match status" value="1"/>
</dbReference>
<accession>A0A7X3CLU5</accession>
<dbReference type="Gene3D" id="3.40.50.1000">
    <property type="entry name" value="HAD superfamily/HAD-like"/>
    <property type="match status" value="1"/>
</dbReference>
<dbReference type="Pfam" id="PF08282">
    <property type="entry name" value="Hydrolase_3"/>
    <property type="match status" value="1"/>
</dbReference>
<dbReference type="PANTHER" id="PTHR10000">
    <property type="entry name" value="PHOSPHOSERINE PHOSPHATASE"/>
    <property type="match status" value="1"/>
</dbReference>
<dbReference type="GO" id="GO:0005829">
    <property type="term" value="C:cytosol"/>
    <property type="evidence" value="ECO:0007669"/>
    <property type="project" value="TreeGrafter"/>
</dbReference>
<dbReference type="CDD" id="cd07516">
    <property type="entry name" value="HAD_Pase"/>
    <property type="match status" value="1"/>
</dbReference>
<dbReference type="SFLD" id="SFLDG01140">
    <property type="entry name" value="C2.B:_Phosphomannomutase_and_P"/>
    <property type="match status" value="1"/>
</dbReference>
<dbReference type="InterPro" id="IPR036412">
    <property type="entry name" value="HAD-like_sf"/>
</dbReference>
<protein>
    <submittedName>
        <fullName evidence="1">Cof-type HAD-IIB family hydrolase</fullName>
    </submittedName>
</protein>
<dbReference type="InterPro" id="IPR006379">
    <property type="entry name" value="HAD-SF_hydro_IIB"/>
</dbReference>
<dbReference type="InterPro" id="IPR000150">
    <property type="entry name" value="Cof"/>
</dbReference>
<dbReference type="EMBL" id="WNZW01000001">
    <property type="protein sequence ID" value="MUG44054.1"/>
    <property type="molecule type" value="Genomic_DNA"/>
</dbReference>
<keyword evidence="1" id="KW-0378">Hydrolase</keyword>
<gene>
    <name evidence="1" type="ORF">GNP95_03420</name>
</gene>